<dbReference type="Proteomes" id="UP001498398">
    <property type="component" value="Unassembled WGS sequence"/>
</dbReference>
<dbReference type="PANTHER" id="PTHR19879:SF9">
    <property type="entry name" value="TRANSCRIPTION INITIATION FACTOR TFIID SUBUNIT 5"/>
    <property type="match status" value="1"/>
</dbReference>
<evidence type="ECO:0000256" key="1">
    <source>
        <dbReference type="PROSITE-ProRule" id="PRU00221"/>
    </source>
</evidence>
<name>A0ABR1JMN7_9AGAR</name>
<keyword evidence="3" id="KW-1185">Reference proteome</keyword>
<feature type="repeat" description="WD" evidence="1">
    <location>
        <begin position="229"/>
        <end position="270"/>
    </location>
</feature>
<dbReference type="SMART" id="SM00320">
    <property type="entry name" value="WD40"/>
    <property type="match status" value="4"/>
</dbReference>
<keyword evidence="1" id="KW-0853">WD repeat</keyword>
<proteinExistence type="predicted"/>
<protein>
    <submittedName>
        <fullName evidence="2">Uncharacterized protein</fullName>
    </submittedName>
</protein>
<dbReference type="PROSITE" id="PS50294">
    <property type="entry name" value="WD_REPEATS_REGION"/>
    <property type="match status" value="2"/>
</dbReference>
<dbReference type="EMBL" id="JBANRG010000013">
    <property type="protein sequence ID" value="KAK7461304.1"/>
    <property type="molecule type" value="Genomic_DNA"/>
</dbReference>
<accession>A0ABR1JMN7</accession>
<evidence type="ECO:0000313" key="2">
    <source>
        <dbReference type="EMBL" id="KAK7461304.1"/>
    </source>
</evidence>
<evidence type="ECO:0000313" key="3">
    <source>
        <dbReference type="Proteomes" id="UP001498398"/>
    </source>
</evidence>
<dbReference type="PANTHER" id="PTHR19879">
    <property type="entry name" value="TRANSCRIPTION INITIATION FACTOR TFIID"/>
    <property type="match status" value="1"/>
</dbReference>
<comment type="caution">
    <text evidence="2">The sequence shown here is derived from an EMBL/GenBank/DDBJ whole genome shotgun (WGS) entry which is preliminary data.</text>
</comment>
<dbReference type="InterPro" id="IPR001680">
    <property type="entry name" value="WD40_rpt"/>
</dbReference>
<dbReference type="InterPro" id="IPR036322">
    <property type="entry name" value="WD40_repeat_dom_sf"/>
</dbReference>
<dbReference type="InterPro" id="IPR015943">
    <property type="entry name" value="WD40/YVTN_repeat-like_dom_sf"/>
</dbReference>
<dbReference type="Gene3D" id="2.130.10.10">
    <property type="entry name" value="YVTN repeat-like/Quinoprotein amine dehydrogenase"/>
    <property type="match status" value="1"/>
</dbReference>
<dbReference type="PROSITE" id="PS50082">
    <property type="entry name" value="WD_REPEATS_2"/>
    <property type="match status" value="2"/>
</dbReference>
<reference evidence="2 3" key="1">
    <citation type="submission" date="2024-01" db="EMBL/GenBank/DDBJ databases">
        <title>A draft genome for the cacao thread blight pathogen Marasmiellus scandens.</title>
        <authorList>
            <person name="Baruah I.K."/>
            <person name="Leung J."/>
            <person name="Bukari Y."/>
            <person name="Amoako-Attah I."/>
            <person name="Meinhardt L.W."/>
            <person name="Bailey B.A."/>
            <person name="Cohen S.P."/>
        </authorList>
    </citation>
    <scope>NUCLEOTIDE SEQUENCE [LARGE SCALE GENOMIC DNA]</scope>
    <source>
        <strain evidence="2 3">GH-19</strain>
    </source>
</reference>
<sequence>MARSLSAEEFFSTWQHALQSDFIKDGQSATYFPGHPKQWGDEIACIDFEGTIALNDDGSLLGISNLNGEARIYDVPSFTLWRTLKGPRSTRSGRPIHFQPGRGKVLVGGDLIMQGHRIRHWIKCHELKEVEEADDPFKEAANAAASVAVENILEKGVCSREDINRFKIHDSFHDMLSLIQLEMWKSDMFEGSFVSGRTFSRDGSFFLYRNTKNAIVVLDSESLQERYILAGHTDHIAWAETSPDDTVIATSSWDQTVRIWDAVNGQQLRILTGATSQLWSGAFSPDGKLVCVGCGGEDPKVRLWEVESGELLHELGRFRRWTRALAFSPDGRSIAAGSGNGVLKVFDAVSGKEKQHWQVKCLDPLASGFIEIQSVRYTSKGLLVFNYTDGRVYTYNEEMNKKGQYEYGPEIQLSAGYGAKLVSPDGRLLISADFDRRVRVWSLE</sequence>
<dbReference type="Pfam" id="PF00400">
    <property type="entry name" value="WD40"/>
    <property type="match status" value="4"/>
</dbReference>
<gene>
    <name evidence="2" type="ORF">VKT23_008483</name>
</gene>
<dbReference type="SUPFAM" id="SSF50978">
    <property type="entry name" value="WD40 repeat-like"/>
    <property type="match status" value="1"/>
</dbReference>
<feature type="repeat" description="WD" evidence="1">
    <location>
        <begin position="423"/>
        <end position="444"/>
    </location>
</feature>
<organism evidence="2 3">
    <name type="scientific">Marasmiellus scandens</name>
    <dbReference type="NCBI Taxonomy" id="2682957"/>
    <lineage>
        <taxon>Eukaryota</taxon>
        <taxon>Fungi</taxon>
        <taxon>Dikarya</taxon>
        <taxon>Basidiomycota</taxon>
        <taxon>Agaricomycotina</taxon>
        <taxon>Agaricomycetes</taxon>
        <taxon>Agaricomycetidae</taxon>
        <taxon>Agaricales</taxon>
        <taxon>Marasmiineae</taxon>
        <taxon>Omphalotaceae</taxon>
        <taxon>Marasmiellus</taxon>
    </lineage>
</organism>